<evidence type="ECO:0000313" key="22">
    <source>
        <dbReference type="EMBL" id="TLS67954.1"/>
    </source>
</evidence>
<evidence type="ECO:0000256" key="4">
    <source>
        <dbReference type="ARBA" id="ARBA00022475"/>
    </source>
</evidence>
<dbReference type="Pfam" id="PF01627">
    <property type="entry name" value="Hpt"/>
    <property type="match status" value="1"/>
</dbReference>
<keyword evidence="7 17" id="KW-0812">Transmembrane</keyword>
<feature type="modified residue" description="4-aspartylphosphate" evidence="15">
    <location>
        <position position="910"/>
    </location>
</feature>
<dbReference type="CDD" id="cd16922">
    <property type="entry name" value="HATPase_EvgS-ArcB-TorS-like"/>
    <property type="match status" value="1"/>
</dbReference>
<dbReference type="Proteomes" id="UP000306585">
    <property type="component" value="Unassembled WGS sequence"/>
</dbReference>
<dbReference type="PANTHER" id="PTHR45339">
    <property type="entry name" value="HYBRID SIGNAL TRANSDUCTION HISTIDINE KINASE J"/>
    <property type="match status" value="1"/>
</dbReference>
<dbReference type="SMART" id="SM00388">
    <property type="entry name" value="HisKA"/>
    <property type="match status" value="1"/>
</dbReference>
<dbReference type="PANTHER" id="PTHR45339:SF5">
    <property type="entry name" value="HISTIDINE KINASE"/>
    <property type="match status" value="1"/>
</dbReference>
<dbReference type="SUPFAM" id="SSF158472">
    <property type="entry name" value="HAMP domain-like"/>
    <property type="match status" value="1"/>
</dbReference>
<dbReference type="InterPro" id="IPR001789">
    <property type="entry name" value="Sig_transdc_resp-reg_receiver"/>
</dbReference>
<feature type="modified residue" description="4-aspartylphosphate" evidence="15">
    <location>
        <position position="772"/>
    </location>
</feature>
<reference evidence="22 23" key="1">
    <citation type="journal article" date="2019" name="Appl. Environ. Microbiol.">
        <title>Environmental Evidence and Genomic Insight of Iron-oxidizing Bacteria Preference Towards More Corrosion Resistant Stainless Steel at Higher Salinities.</title>
        <authorList>
            <person name="Garrison C.E."/>
            <person name="Price K.A."/>
            <person name="Field E.K."/>
        </authorList>
    </citation>
    <scope>NUCLEOTIDE SEQUENCE [LARGE SCALE GENOMIC DNA]</scope>
    <source>
        <strain evidence="22 23">P3</strain>
    </source>
</reference>
<dbReference type="CDD" id="cd17546">
    <property type="entry name" value="REC_hyHK_CKI1_RcsC-like"/>
    <property type="match status" value="2"/>
</dbReference>
<dbReference type="PRINTS" id="PR00344">
    <property type="entry name" value="BCTRLSENSOR"/>
</dbReference>
<dbReference type="Gene3D" id="3.30.450.20">
    <property type="entry name" value="PAS domain"/>
    <property type="match status" value="1"/>
</dbReference>
<dbReference type="AlphaFoldDB" id="A0A5R9GYA1"/>
<keyword evidence="23" id="KW-1185">Reference proteome</keyword>
<dbReference type="CDD" id="cd06225">
    <property type="entry name" value="HAMP"/>
    <property type="match status" value="1"/>
</dbReference>
<dbReference type="Gene3D" id="3.40.50.2300">
    <property type="match status" value="2"/>
</dbReference>
<evidence type="ECO:0000256" key="7">
    <source>
        <dbReference type="ARBA" id="ARBA00022692"/>
    </source>
</evidence>
<gene>
    <name evidence="22" type="ORF">FEF65_05790</name>
</gene>
<evidence type="ECO:0000256" key="3">
    <source>
        <dbReference type="ARBA" id="ARBA00012438"/>
    </source>
</evidence>
<protein>
    <recommendedName>
        <fullName evidence="3">histidine kinase</fullName>
        <ecNumber evidence="3">2.7.13.3</ecNumber>
    </recommendedName>
</protein>
<evidence type="ECO:0000259" key="21">
    <source>
        <dbReference type="PROSITE" id="PS50894"/>
    </source>
</evidence>
<proteinExistence type="predicted"/>
<dbReference type="SUPFAM" id="SSF47226">
    <property type="entry name" value="Histidine-containing phosphotransfer domain, HPT domain"/>
    <property type="match status" value="1"/>
</dbReference>
<dbReference type="SUPFAM" id="SSF103190">
    <property type="entry name" value="Sensory domain-like"/>
    <property type="match status" value="1"/>
</dbReference>
<dbReference type="SMART" id="SM00073">
    <property type="entry name" value="HPT"/>
    <property type="match status" value="1"/>
</dbReference>
<evidence type="ECO:0000313" key="23">
    <source>
        <dbReference type="Proteomes" id="UP000306585"/>
    </source>
</evidence>
<evidence type="ECO:0000256" key="16">
    <source>
        <dbReference type="SAM" id="Coils"/>
    </source>
</evidence>
<feature type="domain" description="HPt" evidence="21">
    <location>
        <begin position="1032"/>
        <end position="1125"/>
    </location>
</feature>
<dbReference type="InterPro" id="IPR036097">
    <property type="entry name" value="HisK_dim/P_sf"/>
</dbReference>
<dbReference type="InterPro" id="IPR003661">
    <property type="entry name" value="HisK_dim/P_dom"/>
</dbReference>
<name>A0A5R9GYA1_9PROT</name>
<dbReference type="CDD" id="cd18773">
    <property type="entry name" value="PDC1_HK_sensor"/>
    <property type="match status" value="1"/>
</dbReference>
<comment type="caution">
    <text evidence="22">The sequence shown here is derived from an EMBL/GenBank/DDBJ whole genome shotgun (WGS) entry which is preliminary data.</text>
</comment>
<evidence type="ECO:0000259" key="20">
    <source>
        <dbReference type="PROSITE" id="PS50885"/>
    </source>
</evidence>
<evidence type="ECO:0000256" key="12">
    <source>
        <dbReference type="ARBA" id="ARBA00023012"/>
    </source>
</evidence>
<dbReference type="Pfam" id="PF00072">
    <property type="entry name" value="Response_reg"/>
    <property type="match status" value="2"/>
</dbReference>
<dbReference type="InterPro" id="IPR008207">
    <property type="entry name" value="Sig_transdc_His_kin_Hpt_dom"/>
</dbReference>
<dbReference type="Gene3D" id="6.10.340.10">
    <property type="match status" value="1"/>
</dbReference>
<keyword evidence="5 15" id="KW-0597">Phosphoprotein</keyword>
<evidence type="ECO:0000256" key="5">
    <source>
        <dbReference type="ARBA" id="ARBA00022553"/>
    </source>
</evidence>
<evidence type="ECO:0000256" key="6">
    <source>
        <dbReference type="ARBA" id="ARBA00022679"/>
    </source>
</evidence>
<dbReference type="Pfam" id="PF02518">
    <property type="entry name" value="HATPase_c"/>
    <property type="match status" value="1"/>
</dbReference>
<dbReference type="GO" id="GO:0005886">
    <property type="term" value="C:plasma membrane"/>
    <property type="evidence" value="ECO:0007669"/>
    <property type="project" value="UniProtKB-SubCell"/>
</dbReference>
<dbReference type="InterPro" id="IPR036890">
    <property type="entry name" value="HATPase_C_sf"/>
</dbReference>
<dbReference type="Pfam" id="PF21623">
    <property type="entry name" value="HK_sensor_dom_bact"/>
    <property type="match status" value="1"/>
</dbReference>
<dbReference type="GO" id="GO:0005524">
    <property type="term" value="F:ATP binding"/>
    <property type="evidence" value="ECO:0007669"/>
    <property type="project" value="UniProtKB-KW"/>
</dbReference>
<dbReference type="Gene3D" id="1.10.287.130">
    <property type="match status" value="1"/>
</dbReference>
<keyword evidence="4" id="KW-1003">Cell membrane</keyword>
<dbReference type="InterPro" id="IPR003594">
    <property type="entry name" value="HATPase_dom"/>
</dbReference>
<accession>A0A5R9GYA1</accession>
<dbReference type="InterPro" id="IPR036641">
    <property type="entry name" value="HPT_dom_sf"/>
</dbReference>
<evidence type="ECO:0000256" key="14">
    <source>
        <dbReference type="PROSITE-ProRule" id="PRU00110"/>
    </source>
</evidence>
<keyword evidence="11 17" id="KW-1133">Transmembrane helix</keyword>
<dbReference type="EC" id="2.7.13.3" evidence="3"/>
<dbReference type="FunFam" id="3.30.565.10:FF:000010">
    <property type="entry name" value="Sensor histidine kinase RcsC"/>
    <property type="match status" value="1"/>
</dbReference>
<keyword evidence="9" id="KW-0418">Kinase</keyword>
<feature type="domain" description="Response regulatory" evidence="19">
    <location>
        <begin position="723"/>
        <end position="839"/>
    </location>
</feature>
<organism evidence="22 23">
    <name type="scientific">Mariprofundus erugo</name>
    <dbReference type="NCBI Taxonomy" id="2528639"/>
    <lineage>
        <taxon>Bacteria</taxon>
        <taxon>Pseudomonadati</taxon>
        <taxon>Pseudomonadota</taxon>
        <taxon>Candidatius Mariprofundia</taxon>
        <taxon>Mariprofundales</taxon>
        <taxon>Mariprofundaceae</taxon>
        <taxon>Mariprofundus</taxon>
    </lineage>
</organism>
<feature type="domain" description="Response regulatory" evidence="19">
    <location>
        <begin position="860"/>
        <end position="980"/>
    </location>
</feature>
<dbReference type="SMART" id="SM00304">
    <property type="entry name" value="HAMP"/>
    <property type="match status" value="2"/>
</dbReference>
<feature type="coiled-coil region" evidence="16">
    <location>
        <begin position="69"/>
        <end position="96"/>
    </location>
</feature>
<dbReference type="FunFam" id="1.10.287.130:FF:000004">
    <property type="entry name" value="Ethylene receptor 1"/>
    <property type="match status" value="1"/>
</dbReference>
<evidence type="ECO:0000256" key="10">
    <source>
        <dbReference type="ARBA" id="ARBA00022840"/>
    </source>
</evidence>
<evidence type="ECO:0000256" key="1">
    <source>
        <dbReference type="ARBA" id="ARBA00000085"/>
    </source>
</evidence>
<dbReference type="SUPFAM" id="SSF52172">
    <property type="entry name" value="CheY-like"/>
    <property type="match status" value="2"/>
</dbReference>
<dbReference type="PROSITE" id="PS50109">
    <property type="entry name" value="HIS_KIN"/>
    <property type="match status" value="1"/>
</dbReference>
<dbReference type="SMART" id="SM00448">
    <property type="entry name" value="REC"/>
    <property type="match status" value="2"/>
</dbReference>
<dbReference type="InterPro" id="IPR029151">
    <property type="entry name" value="Sensor-like_sf"/>
</dbReference>
<dbReference type="GO" id="GO:0000155">
    <property type="term" value="F:phosphorelay sensor kinase activity"/>
    <property type="evidence" value="ECO:0007669"/>
    <property type="project" value="InterPro"/>
</dbReference>
<dbReference type="InterPro" id="IPR011006">
    <property type="entry name" value="CheY-like_superfamily"/>
</dbReference>
<feature type="modified residue" description="Phosphohistidine" evidence="14">
    <location>
        <position position="1071"/>
    </location>
</feature>
<feature type="transmembrane region" description="Helical" evidence="17">
    <location>
        <begin position="355"/>
        <end position="374"/>
    </location>
</feature>
<dbReference type="CDD" id="cd00088">
    <property type="entry name" value="HPT"/>
    <property type="match status" value="1"/>
</dbReference>
<evidence type="ECO:0000256" key="2">
    <source>
        <dbReference type="ARBA" id="ARBA00004651"/>
    </source>
</evidence>
<comment type="catalytic activity">
    <reaction evidence="1">
        <text>ATP + protein L-histidine = ADP + protein N-phospho-L-histidine.</text>
        <dbReference type="EC" id="2.7.13.3"/>
    </reaction>
</comment>
<dbReference type="InterPro" id="IPR048760">
    <property type="entry name" value="VP0354-like_sensor_dom"/>
</dbReference>
<feature type="domain" description="Histidine kinase" evidence="18">
    <location>
        <begin position="481"/>
        <end position="704"/>
    </location>
</feature>
<evidence type="ECO:0000256" key="17">
    <source>
        <dbReference type="SAM" id="Phobius"/>
    </source>
</evidence>
<keyword evidence="13 17" id="KW-0472">Membrane</keyword>
<dbReference type="InterPro" id="IPR005467">
    <property type="entry name" value="His_kinase_dom"/>
</dbReference>
<keyword evidence="12" id="KW-0902">Two-component regulatory system</keyword>
<evidence type="ECO:0000259" key="18">
    <source>
        <dbReference type="PROSITE" id="PS50109"/>
    </source>
</evidence>
<comment type="subcellular location">
    <subcellularLocation>
        <location evidence="2">Cell membrane</location>
        <topology evidence="2">Multi-pass membrane protein</topology>
    </subcellularLocation>
</comment>
<evidence type="ECO:0000256" key="15">
    <source>
        <dbReference type="PROSITE-ProRule" id="PRU00169"/>
    </source>
</evidence>
<evidence type="ECO:0000256" key="8">
    <source>
        <dbReference type="ARBA" id="ARBA00022741"/>
    </source>
</evidence>
<sequence length="1131" mass="125561">MMRMAPALLYREAYHLPKVGELASMYISLPVKFALLSFVITLFGVIGVAWMAYLESDDLLEKEAVHNLSLQMNEDVAALENQIRLIRNDMTFLANAQEIKILGSFLTNQPGVADISWMNFRDIESLFKTVLTQRDMYYQIRLIGLAADGRELVRVARIGDQISVIAKNHLQPKGSRGYFKGSLQLKAGQIRFSDVTLDREQGGQISQPARPMLRVSTPVYDSRARLLAILVISVDMKLFSSVLLGEGTQHNVFLANQHGDYLIHPNDSKAMAFEYGRVSTLQGDYDLAGASEHRSYSFRGENTDEYLFDQRGVVLQLGRVHLDDHHDPHASYLQLGAYTELNQLRAESLGLRNRMLWMTLALALALGLITYLLARRMVRPIQQMIEVAVRLGYGDESVVFPVKSNDEIGRLGNALRQLLFHMASSRKELQRMNVELESKVEQRTSELSKLAATLEAQNSKLEAAVIEARQAGVAKSQFLATMSHEIRTPLNGVLGLTELVLSSELQPMQRESLKSVQYSGQALLTILNDILDYSKIEAGLMEMKPTDTSPNEVIERVAKLFTNKLHKGEEKLELIVRELPLLPNLLLVDAHRLQQVMMNLLSNAVKFTEAGEIMIAADLVSETESAMTVRFQVCDTGPGISAKDQARLFDEFTQADGTDTRKHGGTGLGLSIVKRLVALMGGEIAVRSEPGKGSCFYFELTLAKGVAVEDGPHCYRDEFSGWRILVVNESSRCRQMLVDMFSLWGMQVEAGDCGSDALHMLQEQSFDLILIDQQMDHMDGLSLARVIRQRDTLSSLKVILTSSLDVSFDPGLCQQYGLDAFIHKPLYQRQLFETLLTVMGMRTTASASEQPRHFALRHERILLAEDNAVNQQVATGLLAHQGLVNVDVAANGLEAVDMFGRYDYDLILMDVQMPEMDGIAATREIRALEAFGGDVPVPIVALTAHALLDDRAQTFEAGMVDHLTKPLTGKALQEMLEKWLPLPEEVDADVIIGADHIKTEAVVRAQEQAANEAGEDLSVLDEAALRQLREDLGFGIGMILDTYMDELPKQVAAIEAALASEDAEALRRNAHRLKGASSSVMAKPLAELCHQLEIYGRQGDIEAAAGTFNAFRMAVSEVQQAFSAAWLDEVR</sequence>
<keyword evidence="8" id="KW-0547">Nucleotide-binding</keyword>
<keyword evidence="10" id="KW-0067">ATP-binding</keyword>
<feature type="transmembrane region" description="Helical" evidence="17">
    <location>
        <begin position="33"/>
        <end position="53"/>
    </location>
</feature>
<evidence type="ECO:0000256" key="13">
    <source>
        <dbReference type="ARBA" id="ARBA00023136"/>
    </source>
</evidence>
<dbReference type="SUPFAM" id="SSF47384">
    <property type="entry name" value="Homodimeric domain of signal transducing histidine kinase"/>
    <property type="match status" value="1"/>
</dbReference>
<dbReference type="CDD" id="cd00082">
    <property type="entry name" value="HisKA"/>
    <property type="match status" value="1"/>
</dbReference>
<dbReference type="Pfam" id="PF00512">
    <property type="entry name" value="HisKA"/>
    <property type="match status" value="1"/>
</dbReference>
<feature type="domain" description="HAMP" evidence="20">
    <location>
        <begin position="375"/>
        <end position="427"/>
    </location>
</feature>
<dbReference type="EMBL" id="VBRY01000004">
    <property type="protein sequence ID" value="TLS67954.1"/>
    <property type="molecule type" value="Genomic_DNA"/>
</dbReference>
<dbReference type="PROSITE" id="PS50110">
    <property type="entry name" value="RESPONSE_REGULATORY"/>
    <property type="match status" value="2"/>
</dbReference>
<dbReference type="InterPro" id="IPR004358">
    <property type="entry name" value="Sig_transdc_His_kin-like_C"/>
</dbReference>
<dbReference type="Gene3D" id="3.30.565.10">
    <property type="entry name" value="Histidine kinase-like ATPase, C-terminal domain"/>
    <property type="match status" value="1"/>
</dbReference>
<keyword evidence="6" id="KW-0808">Transferase</keyword>
<evidence type="ECO:0000256" key="9">
    <source>
        <dbReference type="ARBA" id="ARBA00022777"/>
    </source>
</evidence>
<dbReference type="InterPro" id="IPR003660">
    <property type="entry name" value="HAMP_dom"/>
</dbReference>
<dbReference type="Gene3D" id="1.20.120.160">
    <property type="entry name" value="HPT domain"/>
    <property type="match status" value="1"/>
</dbReference>
<evidence type="ECO:0000259" key="19">
    <source>
        <dbReference type="PROSITE" id="PS50110"/>
    </source>
</evidence>
<dbReference type="SUPFAM" id="SSF55874">
    <property type="entry name" value="ATPase domain of HSP90 chaperone/DNA topoisomerase II/histidine kinase"/>
    <property type="match status" value="1"/>
</dbReference>
<evidence type="ECO:0000256" key="11">
    <source>
        <dbReference type="ARBA" id="ARBA00022989"/>
    </source>
</evidence>
<dbReference type="SMART" id="SM00387">
    <property type="entry name" value="HATPase_c"/>
    <property type="match status" value="1"/>
</dbReference>
<dbReference type="Pfam" id="PF00672">
    <property type="entry name" value="HAMP"/>
    <property type="match status" value="1"/>
</dbReference>
<keyword evidence="16" id="KW-0175">Coiled coil</keyword>
<dbReference type="PROSITE" id="PS50885">
    <property type="entry name" value="HAMP"/>
    <property type="match status" value="1"/>
</dbReference>
<feature type="coiled-coil region" evidence="16">
    <location>
        <begin position="422"/>
        <end position="471"/>
    </location>
</feature>
<dbReference type="PROSITE" id="PS50894">
    <property type="entry name" value="HPT"/>
    <property type="match status" value="1"/>
</dbReference>